<keyword evidence="1" id="KW-0472">Membrane</keyword>
<dbReference type="RefSeq" id="WP_117442385.1">
    <property type="nucleotide sequence ID" value="NZ_JAJFEN010000069.1"/>
</dbReference>
<evidence type="ECO:0000256" key="1">
    <source>
        <dbReference type="SAM" id="Phobius"/>
    </source>
</evidence>
<dbReference type="EMBL" id="QVEV01000005">
    <property type="protein sequence ID" value="RGC17349.1"/>
    <property type="molecule type" value="Genomic_DNA"/>
</dbReference>
<feature type="transmembrane region" description="Helical" evidence="1">
    <location>
        <begin position="12"/>
        <end position="34"/>
    </location>
</feature>
<keyword evidence="1" id="KW-1133">Transmembrane helix</keyword>
<proteinExistence type="predicted"/>
<evidence type="ECO:0000313" key="2">
    <source>
        <dbReference type="EMBL" id="RGC17349.1"/>
    </source>
</evidence>
<evidence type="ECO:0000313" key="3">
    <source>
        <dbReference type="Proteomes" id="UP000260025"/>
    </source>
</evidence>
<dbReference type="OrthoDB" id="1653422at2"/>
<protein>
    <submittedName>
        <fullName evidence="2">Uncharacterized protein</fullName>
    </submittedName>
</protein>
<comment type="caution">
    <text evidence="2">The sequence shown here is derived from an EMBL/GenBank/DDBJ whole genome shotgun (WGS) entry which is preliminary data.</text>
</comment>
<organism evidence="2 3">
    <name type="scientific">Clostridium innocuum</name>
    <dbReference type="NCBI Taxonomy" id="1522"/>
    <lineage>
        <taxon>Bacteria</taxon>
        <taxon>Bacillati</taxon>
        <taxon>Bacillota</taxon>
        <taxon>Clostridia</taxon>
        <taxon>Eubacteriales</taxon>
        <taxon>Clostridiaceae</taxon>
        <taxon>Clostridium</taxon>
    </lineage>
</organism>
<gene>
    <name evidence="2" type="ORF">DXA38_05825</name>
</gene>
<name>A0A3E2W1C8_CLOIN</name>
<dbReference type="Proteomes" id="UP000260025">
    <property type="component" value="Unassembled WGS sequence"/>
</dbReference>
<accession>A0A3E2W1C8</accession>
<keyword evidence="1" id="KW-0812">Transmembrane</keyword>
<dbReference type="AlphaFoldDB" id="A0A3E2W1C8"/>
<sequence length="255" mass="29199">MKNIKTYLKKNGFFVFLLTVILLIIIALSVYIFVNTQAQQEPAKPAVTTPDPAPAKTTAEITQFEGEYRKDLRYIDVSWSYEKHTSTISSVELYINNTYVDNVSDYSSYQISKDAYNYATGENVLRLILNLSNGKTVEKTTKVFVNYVVSMEQRVKQLDHATQIMLNYQYDKAHPVEVPSIFITDASIVSGEIKYIGTKTKTRDGSVFAETTYQINWPETVVTYQQFDVRWSFKDIQYSKDFQAEKGQAVEGSEE</sequence>
<reference evidence="2 3" key="1">
    <citation type="submission" date="2018-08" db="EMBL/GenBank/DDBJ databases">
        <title>A genome reference for cultivated species of the human gut microbiota.</title>
        <authorList>
            <person name="Zou Y."/>
            <person name="Xue W."/>
            <person name="Luo G."/>
        </authorList>
    </citation>
    <scope>NUCLEOTIDE SEQUENCE [LARGE SCALE GENOMIC DNA]</scope>
    <source>
        <strain evidence="2 3">OF01-2LB</strain>
    </source>
</reference>